<dbReference type="InterPro" id="IPR024775">
    <property type="entry name" value="DinB-like"/>
</dbReference>
<accession>A0AA94XPY6</accession>
<feature type="domain" description="DinB-like" evidence="1">
    <location>
        <begin position="23"/>
        <end position="155"/>
    </location>
</feature>
<dbReference type="AlphaFoldDB" id="A0AA94XPY6"/>
<dbReference type="Proteomes" id="UP001060018">
    <property type="component" value="Chromosome"/>
</dbReference>
<evidence type="ECO:0000313" key="2">
    <source>
        <dbReference type="EMBL" id="UUX57889.1"/>
    </source>
</evidence>
<dbReference type="InterPro" id="IPR034660">
    <property type="entry name" value="DinB/YfiT-like"/>
</dbReference>
<organism evidence="2 3">
    <name type="scientific">Glutamicibacter halophytocola</name>
    <dbReference type="NCBI Taxonomy" id="1933880"/>
    <lineage>
        <taxon>Bacteria</taxon>
        <taxon>Bacillati</taxon>
        <taxon>Actinomycetota</taxon>
        <taxon>Actinomycetes</taxon>
        <taxon>Micrococcales</taxon>
        <taxon>Micrococcaceae</taxon>
        <taxon>Glutamicibacter</taxon>
    </lineage>
</organism>
<dbReference type="RefSeq" id="WP_257745332.1">
    <property type="nucleotide sequence ID" value="NZ_CP102487.1"/>
</dbReference>
<proteinExistence type="predicted"/>
<dbReference type="NCBIfam" id="NF047843">
    <property type="entry name" value="MST_Rv0443"/>
    <property type="match status" value="1"/>
</dbReference>
<dbReference type="SUPFAM" id="SSF109854">
    <property type="entry name" value="DinB/YfiT-like putative metalloenzymes"/>
    <property type="match status" value="1"/>
</dbReference>
<sequence>MNITDFFADFAQRPVEAARDLPALSAEQLNAHPAGHPNSIAWLLWHAGREIDVQLAHLSGGNEVWESYRGQFGLGELGDSVGYGHSRDQAHQIQVPDQQLLVDYVQACLHALIEYTGTLSEEDLDEVIDHGWDPPVTRGVRLVSLVDDATQHVAQAAYAAGAAAGQ</sequence>
<dbReference type="Pfam" id="PF12867">
    <property type="entry name" value="DinB_2"/>
    <property type="match status" value="1"/>
</dbReference>
<protein>
    <submittedName>
        <fullName evidence="2">DinB family protein</fullName>
    </submittedName>
</protein>
<evidence type="ECO:0000313" key="3">
    <source>
        <dbReference type="Proteomes" id="UP001060018"/>
    </source>
</evidence>
<gene>
    <name evidence="2" type="ORF">NUH22_11260</name>
</gene>
<name>A0AA94XPY6_9MICC</name>
<reference evidence="2" key="1">
    <citation type="journal article" date="2022" name="Pest Manag. Sci.">
        <title>Glutamicibacter halophytocola-mediated host fitness of potato tuber moth on Solanaceae crops.</title>
        <authorList>
            <person name="Wang W."/>
            <person name="Xiao G."/>
            <person name="Du G."/>
            <person name="Chang L."/>
            <person name="Yang Y."/>
            <person name="Ye J."/>
            <person name="Chen B."/>
        </authorList>
    </citation>
    <scope>NUCLEOTIDE SEQUENCE</scope>
    <source>
        <strain evidence="2">S2</strain>
    </source>
</reference>
<dbReference type="EMBL" id="CP102487">
    <property type="protein sequence ID" value="UUX57889.1"/>
    <property type="molecule type" value="Genomic_DNA"/>
</dbReference>
<dbReference type="Gene3D" id="1.20.120.450">
    <property type="entry name" value="dinb family like domain"/>
    <property type="match status" value="1"/>
</dbReference>
<evidence type="ECO:0000259" key="1">
    <source>
        <dbReference type="Pfam" id="PF12867"/>
    </source>
</evidence>